<feature type="transmembrane region" description="Helical" evidence="1">
    <location>
        <begin position="161"/>
        <end position="179"/>
    </location>
</feature>
<keyword evidence="1" id="KW-0812">Transmembrane</keyword>
<proteinExistence type="predicted"/>
<name>H2YZM5_CIOSA</name>
<dbReference type="InterPro" id="IPR036259">
    <property type="entry name" value="MFS_trans_sf"/>
</dbReference>
<dbReference type="SUPFAM" id="SSF103473">
    <property type="entry name" value="MFS general substrate transporter"/>
    <property type="match status" value="2"/>
</dbReference>
<keyword evidence="1" id="KW-0472">Membrane</keyword>
<keyword evidence="3" id="KW-1185">Reference proteome</keyword>
<feature type="transmembrane region" description="Helical" evidence="1">
    <location>
        <begin position="323"/>
        <end position="342"/>
    </location>
</feature>
<dbReference type="Pfam" id="PF13347">
    <property type="entry name" value="MFS_2"/>
    <property type="match status" value="1"/>
</dbReference>
<reference evidence="2" key="3">
    <citation type="submission" date="2025-09" db="UniProtKB">
        <authorList>
            <consortium name="Ensembl"/>
        </authorList>
    </citation>
    <scope>IDENTIFICATION</scope>
</reference>
<dbReference type="InterPro" id="IPR040035">
    <property type="entry name" value="TMEM180"/>
</dbReference>
<dbReference type="PANTHER" id="PTHR28658:SF3">
    <property type="entry name" value="TRANSMEMBRANE PROTEIN 180"/>
    <property type="match status" value="1"/>
</dbReference>
<keyword evidence="1" id="KW-1133">Transmembrane helix</keyword>
<feature type="transmembrane region" description="Helical" evidence="1">
    <location>
        <begin position="292"/>
        <end position="311"/>
    </location>
</feature>
<evidence type="ECO:0000256" key="1">
    <source>
        <dbReference type="SAM" id="Phobius"/>
    </source>
</evidence>
<feature type="transmembrane region" description="Helical" evidence="1">
    <location>
        <begin position="185"/>
        <end position="210"/>
    </location>
</feature>
<protein>
    <recommendedName>
        <fullName evidence="4">Transmembrane protein 180</fullName>
    </recommendedName>
</protein>
<dbReference type="Gene3D" id="1.20.1250.20">
    <property type="entry name" value="MFS general substrate transporter like domains"/>
    <property type="match status" value="1"/>
</dbReference>
<evidence type="ECO:0000313" key="3">
    <source>
        <dbReference type="Proteomes" id="UP000007875"/>
    </source>
</evidence>
<reference evidence="2" key="2">
    <citation type="submission" date="2025-08" db="UniProtKB">
        <authorList>
            <consortium name="Ensembl"/>
        </authorList>
    </citation>
    <scope>IDENTIFICATION</scope>
</reference>
<dbReference type="InParanoid" id="H2YZM5"/>
<dbReference type="Ensembl" id="ENSCSAVT00000010917.1">
    <property type="protein sequence ID" value="ENSCSAVP00000010787.1"/>
    <property type="gene ID" value="ENSCSAVG00000006326.1"/>
</dbReference>
<dbReference type="HOGENOM" id="CLU_034985_0_0_1"/>
<dbReference type="PANTHER" id="PTHR28658">
    <property type="entry name" value="TRANSMEMBRANE PROTEIN 180"/>
    <property type="match status" value="1"/>
</dbReference>
<feature type="transmembrane region" description="Helical" evidence="1">
    <location>
        <begin position="257"/>
        <end position="280"/>
    </location>
</feature>
<evidence type="ECO:0000313" key="2">
    <source>
        <dbReference type="Ensembl" id="ENSCSAVP00000010787.1"/>
    </source>
</evidence>
<feature type="transmembrane region" description="Helical" evidence="1">
    <location>
        <begin position="12"/>
        <end position="37"/>
    </location>
</feature>
<dbReference type="Proteomes" id="UP000007875">
    <property type="component" value="Unassembled WGS sequence"/>
</dbReference>
<dbReference type="eggNOG" id="ENOG502QSW5">
    <property type="taxonomic scope" value="Eukaryota"/>
</dbReference>
<dbReference type="AlphaFoldDB" id="H2YZM5"/>
<dbReference type="OMA" id="WNSVNDP"/>
<evidence type="ECO:0008006" key="4">
    <source>
        <dbReference type="Google" id="ProtNLM"/>
    </source>
</evidence>
<dbReference type="GeneTree" id="ENSGT00940000160317"/>
<feature type="transmembrane region" description="Helical" evidence="1">
    <location>
        <begin position="450"/>
        <end position="473"/>
    </location>
</feature>
<sequence length="485" mass="55317">MIQILLRLFFRLPFAALYGSMTLFLTIVHNVFLLYYVDMFVSIYKIDKLSFWLGEIAFLIWNSVNDPLFGWMSDRGLLQTSNLVHPIDIVLLRLKRLSWSGPLFAISFSLFWFKWFHPGLQFIICLCLYDGFLTTVELQHTALLADLAVRAHERTLLNKNSSVFSAVGSISVFMSYMFWNKTTQLPFQVFCICVALFSVVGFLISTRCLISHCETQKKLREDFIKYGELDQRDAHLGSSIGFNKYLKQLVVNHNFRWFISMNLLQVFHCHFNSNFFPLFLDTLIGDAVSPGVGPFLLGISFVLPHVNNLYFLKLCKQHGVYKVINWLFYIKLMLAVVMLIMGSKNIWFLCVFIASNRVFTEGTCKLLNLVVSDLVDEDVVTHERDQAASALLFGVSSLLSKPGQTLAPLIGTSLIAFYTGEDIFNKNSFVPIQPHDHSSSSWLSKQEACFALLTVVPILCAVLQIIAWSRFTLHGSRLAKIKSAR</sequence>
<organism evidence="2 3">
    <name type="scientific">Ciona savignyi</name>
    <name type="common">Pacific transparent sea squirt</name>
    <dbReference type="NCBI Taxonomy" id="51511"/>
    <lineage>
        <taxon>Eukaryota</taxon>
        <taxon>Metazoa</taxon>
        <taxon>Chordata</taxon>
        <taxon>Tunicata</taxon>
        <taxon>Ascidiacea</taxon>
        <taxon>Phlebobranchia</taxon>
        <taxon>Cionidae</taxon>
        <taxon>Ciona</taxon>
    </lineage>
</organism>
<dbReference type="STRING" id="51511.ENSCSAVP00000010787"/>
<accession>H2YZM5</accession>
<reference evidence="3" key="1">
    <citation type="submission" date="2003-08" db="EMBL/GenBank/DDBJ databases">
        <authorList>
            <person name="Birren B."/>
            <person name="Nusbaum C."/>
            <person name="Abebe A."/>
            <person name="Abouelleil A."/>
            <person name="Adekoya E."/>
            <person name="Ait-zahra M."/>
            <person name="Allen N."/>
            <person name="Allen T."/>
            <person name="An P."/>
            <person name="Anderson M."/>
            <person name="Anderson S."/>
            <person name="Arachchi H."/>
            <person name="Armbruster J."/>
            <person name="Bachantsang P."/>
            <person name="Baldwin J."/>
            <person name="Barry A."/>
            <person name="Bayul T."/>
            <person name="Blitshsteyn B."/>
            <person name="Bloom T."/>
            <person name="Blye J."/>
            <person name="Boguslavskiy L."/>
            <person name="Borowsky M."/>
            <person name="Boukhgalter B."/>
            <person name="Brunache A."/>
            <person name="Butler J."/>
            <person name="Calixte N."/>
            <person name="Calvo S."/>
            <person name="Camarata J."/>
            <person name="Campo K."/>
            <person name="Chang J."/>
            <person name="Cheshatsang Y."/>
            <person name="Citroen M."/>
            <person name="Collymore A."/>
            <person name="Considine T."/>
            <person name="Cook A."/>
            <person name="Cooke P."/>
            <person name="Corum B."/>
            <person name="Cuomo C."/>
            <person name="David R."/>
            <person name="Dawoe T."/>
            <person name="Degray S."/>
            <person name="Dodge S."/>
            <person name="Dooley K."/>
            <person name="Dorje P."/>
            <person name="Dorjee K."/>
            <person name="Dorris L."/>
            <person name="Duffey N."/>
            <person name="Dupes A."/>
            <person name="Elkins T."/>
            <person name="Engels R."/>
            <person name="Erickson J."/>
            <person name="Farina A."/>
            <person name="Faro S."/>
            <person name="Ferreira P."/>
            <person name="Fischer H."/>
            <person name="Fitzgerald M."/>
            <person name="Foley K."/>
            <person name="Gage D."/>
            <person name="Galagan J."/>
            <person name="Gearin G."/>
            <person name="Gnerre S."/>
            <person name="Gnirke A."/>
            <person name="Goyette A."/>
            <person name="Graham J."/>
            <person name="Grandbois E."/>
            <person name="Gyaltsen K."/>
            <person name="Hafez N."/>
            <person name="Hagopian D."/>
            <person name="Hagos B."/>
            <person name="Hall J."/>
            <person name="Hatcher B."/>
            <person name="Heller A."/>
            <person name="Higgins H."/>
            <person name="Honan T."/>
            <person name="Horn A."/>
            <person name="Houde N."/>
            <person name="Hughes L."/>
            <person name="Hulme W."/>
            <person name="Husby E."/>
            <person name="Iliev I."/>
            <person name="Jaffe D."/>
            <person name="Jones C."/>
            <person name="Kamal M."/>
            <person name="Kamat A."/>
            <person name="Kamvysselis M."/>
            <person name="Karlsson E."/>
            <person name="Kells C."/>
            <person name="Kieu A."/>
            <person name="Kisner P."/>
            <person name="Kodira C."/>
            <person name="Kulbokas E."/>
            <person name="Labutti K."/>
            <person name="Lama D."/>
            <person name="Landers T."/>
            <person name="Leger J."/>
            <person name="Levine S."/>
            <person name="Lewis D."/>
            <person name="Lewis T."/>
            <person name="Lindblad-toh K."/>
            <person name="Liu X."/>
            <person name="Lokyitsang T."/>
            <person name="Lokyitsang Y."/>
            <person name="Lucien O."/>
            <person name="Lui A."/>
            <person name="Ma L.J."/>
            <person name="Mabbitt R."/>
            <person name="Macdonald J."/>
            <person name="Maclean C."/>
            <person name="Major J."/>
            <person name="Manning J."/>
            <person name="Marabella R."/>
            <person name="Maru K."/>
            <person name="Matthews C."/>
            <person name="Mauceli E."/>
            <person name="Mccarthy M."/>
            <person name="Mcdonough S."/>
            <person name="Mcghee T."/>
            <person name="Meldrim J."/>
            <person name="Meneus L."/>
            <person name="Mesirov J."/>
            <person name="Mihalev A."/>
            <person name="Mihova T."/>
            <person name="Mikkelsen T."/>
            <person name="Mlenga V."/>
            <person name="Moru K."/>
            <person name="Mozes J."/>
            <person name="Mulrain L."/>
            <person name="Munson G."/>
            <person name="Naylor J."/>
            <person name="Newes C."/>
            <person name="Nguyen C."/>
            <person name="Nguyen N."/>
            <person name="Nguyen T."/>
            <person name="Nicol R."/>
            <person name="Nielsen C."/>
            <person name="Nizzari M."/>
            <person name="Norbu C."/>
            <person name="Norbu N."/>
            <person name="O'donnell P."/>
            <person name="Okoawo O."/>
            <person name="O'leary S."/>
            <person name="Omotosho B."/>
            <person name="O'neill K."/>
            <person name="Osman S."/>
            <person name="Parker S."/>
            <person name="Perrin D."/>
            <person name="Phunkhang P."/>
            <person name="Piqani B."/>
            <person name="Purcell S."/>
            <person name="Rachupka T."/>
            <person name="Ramasamy U."/>
            <person name="Rameau R."/>
            <person name="Ray V."/>
            <person name="Raymond C."/>
            <person name="Retta R."/>
            <person name="Richardson S."/>
            <person name="Rise C."/>
            <person name="Rodriguez J."/>
            <person name="Rogers J."/>
            <person name="Rogov P."/>
            <person name="Rutman M."/>
            <person name="Schupbach R."/>
            <person name="Seaman C."/>
            <person name="Settipalli S."/>
            <person name="Sharpe T."/>
            <person name="Sheridan J."/>
            <person name="Sherpa N."/>
            <person name="Shi J."/>
            <person name="Smirnov S."/>
            <person name="Smith C."/>
            <person name="Sougnez C."/>
            <person name="Spencer B."/>
            <person name="Stalker J."/>
            <person name="Stange-thomann N."/>
            <person name="Stavropoulos S."/>
            <person name="Stetson K."/>
            <person name="Stone C."/>
            <person name="Stone S."/>
            <person name="Stubbs M."/>
            <person name="Talamas J."/>
            <person name="Tchuinga P."/>
            <person name="Tenzing P."/>
            <person name="Tesfaye S."/>
            <person name="Theodore J."/>
            <person name="Thoulutsang Y."/>
            <person name="Topham K."/>
            <person name="Towey S."/>
            <person name="Tsamla T."/>
            <person name="Tsomo N."/>
            <person name="Vallee D."/>
            <person name="Vassiliev H."/>
            <person name="Venkataraman V."/>
            <person name="Vinson J."/>
            <person name="Vo A."/>
            <person name="Wade C."/>
            <person name="Wang S."/>
            <person name="Wangchuk T."/>
            <person name="Wangdi T."/>
            <person name="Whittaker C."/>
            <person name="Wilkinson J."/>
            <person name="Wu Y."/>
            <person name="Wyman D."/>
            <person name="Yadav S."/>
            <person name="Yang S."/>
            <person name="Yang X."/>
            <person name="Yeager S."/>
            <person name="Yee E."/>
            <person name="Young G."/>
            <person name="Zainoun J."/>
            <person name="Zembeck L."/>
            <person name="Zimmer A."/>
            <person name="Zody M."/>
            <person name="Lander E."/>
        </authorList>
    </citation>
    <scope>NUCLEOTIDE SEQUENCE [LARGE SCALE GENOMIC DNA]</scope>
</reference>